<proteinExistence type="predicted"/>
<reference evidence="2 3" key="1">
    <citation type="submission" date="2024-01" db="EMBL/GenBank/DDBJ databases">
        <authorList>
            <person name="Allen C."/>
            <person name="Tagirdzhanova G."/>
        </authorList>
    </citation>
    <scope>NUCLEOTIDE SEQUENCE [LARGE SCALE GENOMIC DNA]</scope>
</reference>
<evidence type="ECO:0000313" key="3">
    <source>
        <dbReference type="Proteomes" id="UP001642405"/>
    </source>
</evidence>
<dbReference type="Proteomes" id="UP001642405">
    <property type="component" value="Unassembled WGS sequence"/>
</dbReference>
<gene>
    <name evidence="2" type="ORF">SCUCBS95973_000926</name>
</gene>
<feature type="region of interest" description="Disordered" evidence="1">
    <location>
        <begin position="288"/>
        <end position="309"/>
    </location>
</feature>
<comment type="caution">
    <text evidence="2">The sequence shown here is derived from an EMBL/GenBank/DDBJ whole genome shotgun (WGS) entry which is preliminary data.</text>
</comment>
<organism evidence="2 3">
    <name type="scientific">Sporothrix curviconia</name>
    <dbReference type="NCBI Taxonomy" id="1260050"/>
    <lineage>
        <taxon>Eukaryota</taxon>
        <taxon>Fungi</taxon>
        <taxon>Dikarya</taxon>
        <taxon>Ascomycota</taxon>
        <taxon>Pezizomycotina</taxon>
        <taxon>Sordariomycetes</taxon>
        <taxon>Sordariomycetidae</taxon>
        <taxon>Ophiostomatales</taxon>
        <taxon>Ophiostomataceae</taxon>
        <taxon>Sporothrix</taxon>
    </lineage>
</organism>
<keyword evidence="3" id="KW-1185">Reference proteome</keyword>
<protein>
    <submittedName>
        <fullName evidence="2">Uncharacterized protein</fullName>
    </submittedName>
</protein>
<name>A0ABP0AUA2_9PEZI</name>
<accession>A0ABP0AUA2</accession>
<dbReference type="EMBL" id="CAWUHB010000003">
    <property type="protein sequence ID" value="CAK7210841.1"/>
    <property type="molecule type" value="Genomic_DNA"/>
</dbReference>
<evidence type="ECO:0000256" key="1">
    <source>
        <dbReference type="SAM" id="MobiDB-lite"/>
    </source>
</evidence>
<feature type="compositionally biased region" description="Basic and acidic residues" evidence="1">
    <location>
        <begin position="297"/>
        <end position="309"/>
    </location>
</feature>
<evidence type="ECO:0000313" key="2">
    <source>
        <dbReference type="EMBL" id="CAK7210841.1"/>
    </source>
</evidence>
<sequence length="309" mass="34041">MASMDLTAYMDGMLENMADSILQESHEGIMEHLSRHSRKYFESWACEVCEQVHEINEQDLPLAKGMDTVYGRDHTANMTAKSTSSKTQTTHMSGISHRHVQLALKLTRLARDGQPYHNDYRRKLTDTYAIADKASMSRTHKISLVPRSDGLPNSFTPRIVKGADGCLRFLLQTVYQIGPADGADNATAATSVINVCPHKQVANPGQLAASPKHSLGRCKHCSTSYVISATQVRIFEDFGTEGSPADLHWQAHLNPKVKRQGVRHVPLTKGQSMESLFNAPRSSCVVASMSSATSSDQESRIGDKMRSAL</sequence>